<dbReference type="AlphaFoldDB" id="A0A5J4VMX5"/>
<dbReference type="Proteomes" id="UP000324800">
    <property type="component" value="Unassembled WGS sequence"/>
</dbReference>
<protein>
    <submittedName>
        <fullName evidence="1">Uncharacterized protein</fullName>
    </submittedName>
</protein>
<proteinExistence type="predicted"/>
<accession>A0A5J4VMX5</accession>
<evidence type="ECO:0000313" key="1">
    <source>
        <dbReference type="EMBL" id="KAA6384007.1"/>
    </source>
</evidence>
<evidence type="ECO:0000313" key="2">
    <source>
        <dbReference type="Proteomes" id="UP000324800"/>
    </source>
</evidence>
<dbReference type="EMBL" id="SNRW01005968">
    <property type="protein sequence ID" value="KAA6384007.1"/>
    <property type="molecule type" value="Genomic_DNA"/>
</dbReference>
<reference evidence="1 2" key="1">
    <citation type="submission" date="2019-03" db="EMBL/GenBank/DDBJ databases">
        <title>Single cell metagenomics reveals metabolic interactions within the superorganism composed of flagellate Streblomastix strix and complex community of Bacteroidetes bacteria on its surface.</title>
        <authorList>
            <person name="Treitli S.C."/>
            <person name="Kolisko M."/>
            <person name="Husnik F."/>
            <person name="Keeling P."/>
            <person name="Hampl V."/>
        </authorList>
    </citation>
    <scope>NUCLEOTIDE SEQUENCE [LARGE SCALE GENOMIC DNA]</scope>
    <source>
        <strain evidence="1">ST1C</strain>
    </source>
</reference>
<comment type="caution">
    <text evidence="1">The sequence shown here is derived from an EMBL/GenBank/DDBJ whole genome shotgun (WGS) entry which is preliminary data.</text>
</comment>
<sequence>MEYIFNNFLEDQYPFRRHALVLGDKIGHQQNVKGCISEKGFYLGVSIGSVDQVSSIDGNTHIAIVEVNYTDYELLKKATSVINADGMINIADYRYGNSINEGTKSMSWVKDVV</sequence>
<name>A0A5J4VMX5_9EUKA</name>
<organism evidence="1 2">
    <name type="scientific">Streblomastix strix</name>
    <dbReference type="NCBI Taxonomy" id="222440"/>
    <lineage>
        <taxon>Eukaryota</taxon>
        <taxon>Metamonada</taxon>
        <taxon>Preaxostyla</taxon>
        <taxon>Oxymonadida</taxon>
        <taxon>Streblomastigidae</taxon>
        <taxon>Streblomastix</taxon>
    </lineage>
</organism>
<gene>
    <name evidence="1" type="ORF">EZS28_020469</name>
</gene>